<sequence>MNKTSCMCPRLYLNTSFLCLSVFLQLVFSSRSKRSY</sequence>
<proteinExistence type="predicted"/>
<organism evidence="1">
    <name type="scientific">Rhizophora mucronata</name>
    <name type="common">Asiatic mangrove</name>
    <dbReference type="NCBI Taxonomy" id="61149"/>
    <lineage>
        <taxon>Eukaryota</taxon>
        <taxon>Viridiplantae</taxon>
        <taxon>Streptophyta</taxon>
        <taxon>Embryophyta</taxon>
        <taxon>Tracheophyta</taxon>
        <taxon>Spermatophyta</taxon>
        <taxon>Magnoliopsida</taxon>
        <taxon>eudicotyledons</taxon>
        <taxon>Gunneridae</taxon>
        <taxon>Pentapetalae</taxon>
        <taxon>rosids</taxon>
        <taxon>fabids</taxon>
        <taxon>Malpighiales</taxon>
        <taxon>Rhizophoraceae</taxon>
        <taxon>Rhizophora</taxon>
    </lineage>
</organism>
<name>A0A2P2IIU3_RHIMU</name>
<reference evidence="1" key="1">
    <citation type="submission" date="2018-02" db="EMBL/GenBank/DDBJ databases">
        <title>Rhizophora mucronata_Transcriptome.</title>
        <authorList>
            <person name="Meera S.P."/>
            <person name="Sreeshan A."/>
            <person name="Augustine A."/>
        </authorList>
    </citation>
    <scope>NUCLEOTIDE SEQUENCE</scope>
    <source>
        <tissue evidence="1">Leaf</tissue>
    </source>
</reference>
<dbReference type="EMBL" id="GGEC01000666">
    <property type="protein sequence ID" value="MBW81149.1"/>
    <property type="molecule type" value="Transcribed_RNA"/>
</dbReference>
<evidence type="ECO:0000313" key="1">
    <source>
        <dbReference type="EMBL" id="MBW81149.1"/>
    </source>
</evidence>
<dbReference type="AlphaFoldDB" id="A0A2P2IIU3"/>
<accession>A0A2P2IIU3</accession>
<protein>
    <submittedName>
        <fullName evidence="1">Uncharacterized protein</fullName>
    </submittedName>
</protein>